<evidence type="ECO:0000313" key="1">
    <source>
        <dbReference type="EMBL" id="KAF6790346.1"/>
    </source>
</evidence>
<protein>
    <submittedName>
        <fullName evidence="1">Uncharacterized protein</fullName>
    </submittedName>
</protein>
<dbReference type="EMBL" id="WIGN01000504">
    <property type="protein sequence ID" value="KAF6790346.1"/>
    <property type="molecule type" value="Genomic_DNA"/>
</dbReference>
<keyword evidence="2" id="KW-1185">Reference proteome</keyword>
<accession>A0A8H6MJ60</accession>
<sequence>MPGPSDHQTSREDPPRRAAVTLEAWQRHHRGRPAAEQLGCGARVMKNDNVGGRPAGAVSGQHLGHPSISFRAAGQALVSRDASATADALAAVVDNRAGQSTLFSTRSHAIANDPTPSLGFVSMAGAAYSVDCGAFIVAGNRAIDDEMEGSEAELPPLFCRTYAAEIHTPRPS</sequence>
<proteinExistence type="predicted"/>
<dbReference type="Proteomes" id="UP000652219">
    <property type="component" value="Unassembled WGS sequence"/>
</dbReference>
<dbReference type="AlphaFoldDB" id="A0A8H6MJ60"/>
<gene>
    <name evidence="1" type="ORF">CSOJ01_14578</name>
</gene>
<evidence type="ECO:0000313" key="2">
    <source>
        <dbReference type="Proteomes" id="UP000652219"/>
    </source>
</evidence>
<comment type="caution">
    <text evidence="1">The sequence shown here is derived from an EMBL/GenBank/DDBJ whole genome shotgun (WGS) entry which is preliminary data.</text>
</comment>
<reference evidence="1 2" key="1">
    <citation type="journal article" date="2020" name="Phytopathology">
        <title>Genome Sequence Resources of Colletotrichum truncatum, C. plurivorum, C. musicola, and C. sojae: Four Species Pathogenic to Soybean (Glycine max).</title>
        <authorList>
            <person name="Rogerio F."/>
            <person name="Boufleur T.R."/>
            <person name="Ciampi-Guillardi M."/>
            <person name="Sukno S.A."/>
            <person name="Thon M.R."/>
            <person name="Massola Junior N.S."/>
            <person name="Baroncelli R."/>
        </authorList>
    </citation>
    <scope>NUCLEOTIDE SEQUENCE [LARGE SCALE GENOMIC DNA]</scope>
    <source>
        <strain evidence="1 2">LFN0009</strain>
    </source>
</reference>
<organism evidence="1 2">
    <name type="scientific">Colletotrichum sojae</name>
    <dbReference type="NCBI Taxonomy" id="2175907"/>
    <lineage>
        <taxon>Eukaryota</taxon>
        <taxon>Fungi</taxon>
        <taxon>Dikarya</taxon>
        <taxon>Ascomycota</taxon>
        <taxon>Pezizomycotina</taxon>
        <taxon>Sordariomycetes</taxon>
        <taxon>Hypocreomycetidae</taxon>
        <taxon>Glomerellales</taxon>
        <taxon>Glomerellaceae</taxon>
        <taxon>Colletotrichum</taxon>
        <taxon>Colletotrichum orchidearum species complex</taxon>
    </lineage>
</organism>
<name>A0A8H6MJ60_9PEZI</name>